<evidence type="ECO:0000256" key="1">
    <source>
        <dbReference type="ARBA" id="ARBA00022849"/>
    </source>
</evidence>
<dbReference type="KEGG" id="nba:CUN60_08925"/>
<dbReference type="OrthoDB" id="9793058at2"/>
<sequence length="143" mass="16412">MLNILFLCTGNSCRSQMAEAIARNLYPQHQFFSAGIETHGMNPYAIKVCNELGLDMSMHSSKHIDTFKDIKFDLVLTVCDHANESCPIFTGLAQKLHHSFQDPPKLATNLINEEEKLTIYRQVRDEIKTYLQNELPQLVKSWK</sequence>
<proteinExistence type="predicted"/>
<dbReference type="PANTHER" id="PTHR43428:SF1">
    <property type="entry name" value="ARSENATE REDUCTASE"/>
    <property type="match status" value="1"/>
</dbReference>
<dbReference type="EMBL" id="CP024847">
    <property type="protein sequence ID" value="AUR52414.1"/>
    <property type="molecule type" value="Genomic_DNA"/>
</dbReference>
<keyword evidence="4" id="KW-1185">Reference proteome</keyword>
<protein>
    <submittedName>
        <fullName evidence="3">Arsenate reductase</fullName>
    </submittedName>
</protein>
<dbReference type="CDD" id="cd16345">
    <property type="entry name" value="LMWP_ArsC"/>
    <property type="match status" value="1"/>
</dbReference>
<dbReference type="InterPro" id="IPR036196">
    <property type="entry name" value="Ptyr_pPase_sf"/>
</dbReference>
<evidence type="ECO:0000259" key="2">
    <source>
        <dbReference type="SMART" id="SM00226"/>
    </source>
</evidence>
<reference evidence="4" key="1">
    <citation type="submission" date="2017-11" db="EMBL/GenBank/DDBJ databases">
        <authorList>
            <person name="Chan K.G."/>
            <person name="Lee L.S."/>
        </authorList>
    </citation>
    <scope>NUCLEOTIDE SEQUENCE [LARGE SCALE GENOMIC DNA]</scope>
    <source>
        <strain evidence="4">DSM 100970</strain>
    </source>
</reference>
<dbReference type="Gene3D" id="3.40.50.2300">
    <property type="match status" value="1"/>
</dbReference>
<feature type="domain" description="Phosphotyrosine protein phosphatase I" evidence="2">
    <location>
        <begin position="2"/>
        <end position="137"/>
    </location>
</feature>
<dbReference type="Proteomes" id="UP000236655">
    <property type="component" value="Chromosome"/>
</dbReference>
<dbReference type="GO" id="GO:0046685">
    <property type="term" value="P:response to arsenic-containing substance"/>
    <property type="evidence" value="ECO:0007669"/>
    <property type="project" value="UniProtKB-KW"/>
</dbReference>
<name>A0A2I7N7I1_9NEIS</name>
<gene>
    <name evidence="3" type="ORF">CUN60_08925</name>
</gene>
<evidence type="ECO:0000313" key="3">
    <source>
        <dbReference type="EMBL" id="AUR52414.1"/>
    </source>
</evidence>
<dbReference type="SMART" id="SM00226">
    <property type="entry name" value="LMWPc"/>
    <property type="match status" value="1"/>
</dbReference>
<evidence type="ECO:0000313" key="4">
    <source>
        <dbReference type="Proteomes" id="UP000236655"/>
    </source>
</evidence>
<organism evidence="3 4">
    <name type="scientific">Aquella oligotrophica</name>
    <dbReference type="NCBI Taxonomy" id="2067065"/>
    <lineage>
        <taxon>Bacteria</taxon>
        <taxon>Pseudomonadati</taxon>
        <taxon>Pseudomonadota</taxon>
        <taxon>Betaproteobacteria</taxon>
        <taxon>Neisseriales</taxon>
        <taxon>Neisseriaceae</taxon>
        <taxon>Aquella</taxon>
    </lineage>
</organism>
<dbReference type="RefSeq" id="WP_102951707.1">
    <property type="nucleotide sequence ID" value="NZ_CP024847.1"/>
</dbReference>
<dbReference type="SUPFAM" id="SSF52788">
    <property type="entry name" value="Phosphotyrosine protein phosphatases I"/>
    <property type="match status" value="1"/>
</dbReference>
<dbReference type="InterPro" id="IPR023485">
    <property type="entry name" value="Ptyr_pPase"/>
</dbReference>
<dbReference type="Pfam" id="PF01451">
    <property type="entry name" value="LMWPc"/>
    <property type="match status" value="1"/>
</dbReference>
<dbReference type="PANTHER" id="PTHR43428">
    <property type="entry name" value="ARSENATE REDUCTASE"/>
    <property type="match status" value="1"/>
</dbReference>
<keyword evidence="1" id="KW-0059">Arsenical resistance</keyword>
<accession>A0A2I7N7I1</accession>
<dbReference type="AlphaFoldDB" id="A0A2I7N7I1"/>